<evidence type="ECO:0000256" key="13">
    <source>
        <dbReference type="ARBA" id="ARBA00049229"/>
    </source>
</evidence>
<dbReference type="GO" id="GO:0009082">
    <property type="term" value="P:branched-chain amino acid biosynthetic process"/>
    <property type="evidence" value="ECO:0007669"/>
    <property type="project" value="UniProtKB-KW"/>
</dbReference>
<evidence type="ECO:0000256" key="6">
    <source>
        <dbReference type="ARBA" id="ARBA00009320"/>
    </source>
</evidence>
<keyword evidence="10" id="KW-0100">Branched-chain amino acid biosynthesis</keyword>
<name>A0A561R905_9HYPH</name>
<dbReference type="Gene3D" id="3.20.10.10">
    <property type="entry name" value="D-amino Acid Aminotransferase, subunit A, domain 2"/>
    <property type="match status" value="1"/>
</dbReference>
<comment type="catalytic activity">
    <reaction evidence="11">
        <text>L-valine + 2-oxoglutarate = 3-methyl-2-oxobutanoate + L-glutamate</text>
        <dbReference type="Rhea" id="RHEA:24813"/>
        <dbReference type="ChEBI" id="CHEBI:11851"/>
        <dbReference type="ChEBI" id="CHEBI:16810"/>
        <dbReference type="ChEBI" id="CHEBI:29985"/>
        <dbReference type="ChEBI" id="CHEBI:57762"/>
        <dbReference type="EC" id="2.6.1.42"/>
    </reaction>
</comment>
<dbReference type="GO" id="GO:0004084">
    <property type="term" value="F:branched-chain-amino-acid transaminase activity"/>
    <property type="evidence" value="ECO:0007669"/>
    <property type="project" value="UniProtKB-EC"/>
</dbReference>
<keyword evidence="9" id="KW-0663">Pyridoxal phosphate</keyword>
<comment type="pathway">
    <text evidence="3">Amino-acid biosynthesis; L-isoleucine biosynthesis; L-isoleucine from 2-oxobutanoate: step 4/4.</text>
</comment>
<comment type="cofactor">
    <cofactor evidence="1">
        <name>pyridoxal 5'-phosphate</name>
        <dbReference type="ChEBI" id="CHEBI:597326"/>
    </cofactor>
</comment>
<keyword evidence="10" id="KW-0028">Amino-acid biosynthesis</keyword>
<evidence type="ECO:0000256" key="9">
    <source>
        <dbReference type="ARBA" id="ARBA00022898"/>
    </source>
</evidence>
<keyword evidence="14" id="KW-0032">Aminotransferase</keyword>
<comment type="similarity">
    <text evidence="6">Belongs to the class-IV pyridoxal-phosphate-dependent aminotransferase family.</text>
</comment>
<evidence type="ECO:0000313" key="15">
    <source>
        <dbReference type="Proteomes" id="UP000320653"/>
    </source>
</evidence>
<dbReference type="RefSeq" id="WP_145633014.1">
    <property type="nucleotide sequence ID" value="NZ_VIWP01000001.1"/>
</dbReference>
<sequence length="305" mass="33867">MAAAHRVAYFNGQFMPEREVLVPYRDLSSLRGYGAFDLTRTFHGKPFRLKEHVQRLYRSLKYLDIDCGISFDDMMALSEETLARNRHLLTERSDYWVGQRISAGVQAIGDEGWDHVGPNVIIECCPLPIQKRASLFRDGIKVVTPATPRTAAKALSPRAKMNQYLNIILAGNDVKRLDPQAWALMLDENGNLAEGEGNNIFLVCDGVLMTPRANNILPGISRATVIEIAKNLGIECRETDLDLYDAAIADEMFIASTSLCICPVSSFNGRKVGEAVTGPVTARLTAAYIDMVGCDFVQQHLSWLE</sequence>
<dbReference type="InterPro" id="IPR043132">
    <property type="entry name" value="BCAT-like_C"/>
</dbReference>
<reference evidence="14 15" key="1">
    <citation type="submission" date="2019-06" db="EMBL/GenBank/DDBJ databases">
        <title>Sorghum-associated microbial communities from plants grown in Nebraska, USA.</title>
        <authorList>
            <person name="Schachtman D."/>
        </authorList>
    </citation>
    <scope>NUCLEOTIDE SEQUENCE [LARGE SCALE GENOMIC DNA]</scope>
    <source>
        <strain evidence="14 15">1225</strain>
    </source>
</reference>
<evidence type="ECO:0000256" key="2">
    <source>
        <dbReference type="ARBA" id="ARBA00003109"/>
    </source>
</evidence>
<comment type="catalytic activity">
    <reaction evidence="12">
        <text>L-isoleucine + 2-oxoglutarate = (S)-3-methyl-2-oxopentanoate + L-glutamate</text>
        <dbReference type="Rhea" id="RHEA:24801"/>
        <dbReference type="ChEBI" id="CHEBI:16810"/>
        <dbReference type="ChEBI" id="CHEBI:29985"/>
        <dbReference type="ChEBI" id="CHEBI:35146"/>
        <dbReference type="ChEBI" id="CHEBI:58045"/>
        <dbReference type="EC" id="2.6.1.42"/>
    </reaction>
</comment>
<dbReference type="InterPro" id="IPR001544">
    <property type="entry name" value="Aminotrans_IV"/>
</dbReference>
<dbReference type="GO" id="GO:0008652">
    <property type="term" value="P:amino acid biosynthetic process"/>
    <property type="evidence" value="ECO:0007669"/>
    <property type="project" value="UniProtKB-ARBA"/>
</dbReference>
<comment type="function">
    <text evidence="2">Acts on leucine, isoleucine and valine.</text>
</comment>
<evidence type="ECO:0000256" key="1">
    <source>
        <dbReference type="ARBA" id="ARBA00001933"/>
    </source>
</evidence>
<keyword evidence="15" id="KW-1185">Reference proteome</keyword>
<evidence type="ECO:0000313" key="14">
    <source>
        <dbReference type="EMBL" id="TWF59090.1"/>
    </source>
</evidence>
<evidence type="ECO:0000256" key="4">
    <source>
        <dbReference type="ARBA" id="ARBA00004931"/>
    </source>
</evidence>
<dbReference type="Gene3D" id="3.30.470.10">
    <property type="match status" value="1"/>
</dbReference>
<dbReference type="FunFam" id="3.20.10.10:FF:000002">
    <property type="entry name" value="D-alanine aminotransferase"/>
    <property type="match status" value="1"/>
</dbReference>
<accession>A0A561R905</accession>
<keyword evidence="14" id="KW-0808">Transferase</keyword>
<evidence type="ECO:0000256" key="5">
    <source>
        <dbReference type="ARBA" id="ARBA00005072"/>
    </source>
</evidence>
<dbReference type="PANTHER" id="PTHR42743:SF11">
    <property type="entry name" value="AMINODEOXYCHORISMATE LYASE"/>
    <property type="match status" value="1"/>
</dbReference>
<protein>
    <recommendedName>
        <fullName evidence="8">Probable branched-chain-amino-acid aminotransferase</fullName>
        <ecNumber evidence="7">2.6.1.42</ecNumber>
    </recommendedName>
</protein>
<gene>
    <name evidence="14" type="ORF">FHW37_101896</name>
</gene>
<dbReference type="EMBL" id="VIWP01000001">
    <property type="protein sequence ID" value="TWF59090.1"/>
    <property type="molecule type" value="Genomic_DNA"/>
</dbReference>
<evidence type="ECO:0000256" key="12">
    <source>
        <dbReference type="ARBA" id="ARBA00048798"/>
    </source>
</evidence>
<dbReference type="SUPFAM" id="SSF56752">
    <property type="entry name" value="D-aminoacid aminotransferase-like PLP-dependent enzymes"/>
    <property type="match status" value="1"/>
</dbReference>
<comment type="pathway">
    <text evidence="4">Amino-acid biosynthesis; L-valine biosynthesis; L-valine from pyruvate: step 4/4.</text>
</comment>
<dbReference type="OrthoDB" id="21319at2"/>
<evidence type="ECO:0000256" key="7">
    <source>
        <dbReference type="ARBA" id="ARBA00013053"/>
    </source>
</evidence>
<dbReference type="Proteomes" id="UP000320653">
    <property type="component" value="Unassembled WGS sequence"/>
</dbReference>
<evidence type="ECO:0000256" key="11">
    <source>
        <dbReference type="ARBA" id="ARBA00048212"/>
    </source>
</evidence>
<dbReference type="InterPro" id="IPR050571">
    <property type="entry name" value="Class-IV_PLP-Dep_Aminotrnsfr"/>
</dbReference>
<dbReference type="AlphaFoldDB" id="A0A561R905"/>
<organism evidence="14 15">
    <name type="scientific">Neorhizobium alkalisoli</name>
    <dbReference type="NCBI Taxonomy" id="528178"/>
    <lineage>
        <taxon>Bacteria</taxon>
        <taxon>Pseudomonadati</taxon>
        <taxon>Pseudomonadota</taxon>
        <taxon>Alphaproteobacteria</taxon>
        <taxon>Hyphomicrobiales</taxon>
        <taxon>Rhizobiaceae</taxon>
        <taxon>Rhizobium/Agrobacterium group</taxon>
        <taxon>Neorhizobium</taxon>
    </lineage>
</organism>
<evidence type="ECO:0000256" key="10">
    <source>
        <dbReference type="ARBA" id="ARBA00023304"/>
    </source>
</evidence>
<dbReference type="PANTHER" id="PTHR42743">
    <property type="entry name" value="AMINO-ACID AMINOTRANSFERASE"/>
    <property type="match status" value="1"/>
</dbReference>
<comment type="pathway">
    <text evidence="5">Amino-acid biosynthesis; L-leucine biosynthesis; L-leucine from 3-methyl-2-oxobutanoate: step 4/4.</text>
</comment>
<evidence type="ECO:0000256" key="8">
    <source>
        <dbReference type="ARBA" id="ARBA00014472"/>
    </source>
</evidence>
<comment type="catalytic activity">
    <reaction evidence="13">
        <text>L-leucine + 2-oxoglutarate = 4-methyl-2-oxopentanoate + L-glutamate</text>
        <dbReference type="Rhea" id="RHEA:18321"/>
        <dbReference type="ChEBI" id="CHEBI:16810"/>
        <dbReference type="ChEBI" id="CHEBI:17865"/>
        <dbReference type="ChEBI" id="CHEBI:29985"/>
        <dbReference type="ChEBI" id="CHEBI:57427"/>
        <dbReference type="EC" id="2.6.1.42"/>
    </reaction>
</comment>
<dbReference type="InterPro" id="IPR036038">
    <property type="entry name" value="Aminotransferase-like"/>
</dbReference>
<dbReference type="InterPro" id="IPR043131">
    <property type="entry name" value="BCAT-like_N"/>
</dbReference>
<dbReference type="EC" id="2.6.1.42" evidence="7"/>
<proteinExistence type="inferred from homology"/>
<comment type="caution">
    <text evidence="14">The sequence shown here is derived from an EMBL/GenBank/DDBJ whole genome shotgun (WGS) entry which is preliminary data.</text>
</comment>
<evidence type="ECO:0000256" key="3">
    <source>
        <dbReference type="ARBA" id="ARBA00004824"/>
    </source>
</evidence>
<dbReference type="Pfam" id="PF01063">
    <property type="entry name" value="Aminotran_4"/>
    <property type="match status" value="1"/>
</dbReference>